<feature type="compositionally biased region" description="Basic and acidic residues" evidence="1">
    <location>
        <begin position="383"/>
        <end position="408"/>
    </location>
</feature>
<accession>A0A6J4RTD7</accession>
<evidence type="ECO:0000313" key="2">
    <source>
        <dbReference type="EMBL" id="CAA9481137.1"/>
    </source>
</evidence>
<reference evidence="2" key="1">
    <citation type="submission" date="2020-02" db="EMBL/GenBank/DDBJ databases">
        <authorList>
            <person name="Meier V. D."/>
        </authorList>
    </citation>
    <scope>NUCLEOTIDE SEQUENCE</scope>
    <source>
        <strain evidence="2">AVDCRST_MAG67</strain>
    </source>
</reference>
<organism evidence="2">
    <name type="scientific">uncultured Solirubrobacteraceae bacterium</name>
    <dbReference type="NCBI Taxonomy" id="1162706"/>
    <lineage>
        <taxon>Bacteria</taxon>
        <taxon>Bacillati</taxon>
        <taxon>Actinomycetota</taxon>
        <taxon>Thermoleophilia</taxon>
        <taxon>Solirubrobacterales</taxon>
        <taxon>Solirubrobacteraceae</taxon>
        <taxon>environmental samples</taxon>
    </lineage>
</organism>
<feature type="compositionally biased region" description="Basic and acidic residues" evidence="1">
    <location>
        <begin position="173"/>
        <end position="183"/>
    </location>
</feature>
<dbReference type="AlphaFoldDB" id="A0A6J4RTD7"/>
<proteinExistence type="predicted"/>
<feature type="compositionally biased region" description="Basic and acidic residues" evidence="1">
    <location>
        <begin position="227"/>
        <end position="236"/>
    </location>
</feature>
<name>A0A6J4RTD7_9ACTN</name>
<feature type="non-terminal residue" evidence="2">
    <location>
        <position position="1"/>
    </location>
</feature>
<feature type="compositionally biased region" description="Low complexity" evidence="1">
    <location>
        <begin position="367"/>
        <end position="377"/>
    </location>
</feature>
<feature type="non-terminal residue" evidence="2">
    <location>
        <position position="478"/>
    </location>
</feature>
<feature type="compositionally biased region" description="Basic residues" evidence="1">
    <location>
        <begin position="461"/>
        <end position="478"/>
    </location>
</feature>
<sequence length="478" mass="52904">DARHAAVLRRRSDPRLGVLGGRGAGQRPGAEAELRRRRSRAVPGRQLGALRPADPGCAGARDLREPQPHVADTALGRRRGAARRHPGDLRRQPRGVRQVRARRRHALQRQLRGAAARRLLVGLERAQPGGLADAAVGSGPAQRQEVRRGGAGAVPQAPPERLAGAGRHRSRQRHDPRGRDRAAGRAQRPRHRAVDRRAEVRPPHVLPRRQPQHPQGLRGAGARLPRRFGELRRPESRPVPGDGLRPSPVRAADAAGPALVAGRLGLDRRPRQAQPRTDAHLPPLRPEDAVQARRAAVPHGVRLPDQARPLRRQRRLVQPPGRVDQPGRVHGLQEPQRAHHQPVSARRRRARRGRDVPERQVAHVPERAAAARRAAQAVLQGLRHADPRQGDARAPRPLDDGLRDDAPGRARGRGARPGPVPQPRFQALVDTQADHGRRPAPLLRDAPARERQRLRADPLVKRRQRHRKPARRGHRDAL</sequence>
<feature type="region of interest" description="Disordered" evidence="1">
    <location>
        <begin position="130"/>
        <end position="478"/>
    </location>
</feature>
<feature type="compositionally biased region" description="Low complexity" evidence="1">
    <location>
        <begin position="248"/>
        <end position="263"/>
    </location>
</feature>
<feature type="region of interest" description="Disordered" evidence="1">
    <location>
        <begin position="1"/>
        <end position="110"/>
    </location>
</feature>
<feature type="compositionally biased region" description="Basic and acidic residues" evidence="1">
    <location>
        <begin position="353"/>
        <end position="366"/>
    </location>
</feature>
<gene>
    <name evidence="2" type="ORF">AVDCRST_MAG67-881</name>
</gene>
<feature type="compositionally biased region" description="Basic and acidic residues" evidence="1">
    <location>
        <begin position="446"/>
        <end position="460"/>
    </location>
</feature>
<protein>
    <submittedName>
        <fullName evidence="2">GH5</fullName>
    </submittedName>
</protein>
<feature type="compositionally biased region" description="Basic residues" evidence="1">
    <location>
        <begin position="92"/>
        <end position="107"/>
    </location>
</feature>
<dbReference type="EMBL" id="CADCVQ010000042">
    <property type="protein sequence ID" value="CAA9481137.1"/>
    <property type="molecule type" value="Genomic_DNA"/>
</dbReference>
<evidence type="ECO:0000256" key="1">
    <source>
        <dbReference type="SAM" id="MobiDB-lite"/>
    </source>
</evidence>